<accession>A0A834JUH6</accession>
<name>A0A834JUH6_VESVU</name>
<dbReference type="Proteomes" id="UP000614350">
    <property type="component" value="Unassembled WGS sequence"/>
</dbReference>
<dbReference type="EMBL" id="JACSEA010000008">
    <property type="protein sequence ID" value="KAF7394943.1"/>
    <property type="molecule type" value="Genomic_DNA"/>
</dbReference>
<dbReference type="PANTHER" id="PTHR34924:SF1">
    <property type="entry name" value="PROTEIN FAM166C"/>
    <property type="match status" value="1"/>
</dbReference>
<organism evidence="1 2">
    <name type="scientific">Vespula vulgaris</name>
    <name type="common">Yellow jacket</name>
    <name type="synonym">Wasp</name>
    <dbReference type="NCBI Taxonomy" id="7454"/>
    <lineage>
        <taxon>Eukaryota</taxon>
        <taxon>Metazoa</taxon>
        <taxon>Ecdysozoa</taxon>
        <taxon>Arthropoda</taxon>
        <taxon>Hexapoda</taxon>
        <taxon>Insecta</taxon>
        <taxon>Pterygota</taxon>
        <taxon>Neoptera</taxon>
        <taxon>Endopterygota</taxon>
        <taxon>Hymenoptera</taxon>
        <taxon>Apocrita</taxon>
        <taxon>Aculeata</taxon>
        <taxon>Vespoidea</taxon>
        <taxon>Vespidae</taxon>
        <taxon>Vespinae</taxon>
        <taxon>Vespula</taxon>
    </lineage>
</organism>
<comment type="caution">
    <text evidence="1">The sequence shown here is derived from an EMBL/GenBank/DDBJ whole genome shotgun (WGS) entry which is preliminary data.</text>
</comment>
<protein>
    <submittedName>
        <fullName evidence="1">Uncharacterized protein</fullName>
    </submittedName>
</protein>
<dbReference type="AlphaFoldDB" id="A0A834JUH6"/>
<evidence type="ECO:0000313" key="1">
    <source>
        <dbReference type="EMBL" id="KAF7394943.1"/>
    </source>
</evidence>
<evidence type="ECO:0000313" key="2">
    <source>
        <dbReference type="Proteomes" id="UP000614350"/>
    </source>
</evidence>
<keyword evidence="2" id="KW-1185">Reference proteome</keyword>
<proteinExistence type="predicted"/>
<gene>
    <name evidence="1" type="ORF">HZH66_008117</name>
</gene>
<sequence>MSNSLYTYYSPILKPRFMGPQLPSKQDLEGTDIRSYFKNYRNGTISRIIIPSYSWNVPKKSYTPRPSSIMTFRDRLRSLTFPQNNISTIDQKLMKEVDDLYTVVQAHRDQYKDHSSKLHPLEFFKTDKYKYQCASSLIPSYLKRYPTSYTKYKIPSVLPLTYERKIETPCIPDLVLSGIYDRSNCIVYKR</sequence>
<reference evidence="1" key="1">
    <citation type="journal article" date="2020" name="G3 (Bethesda)">
        <title>High-Quality Assemblies for Three Invasive Social Wasps from the &lt;i&gt;Vespula&lt;/i&gt; Genus.</title>
        <authorList>
            <person name="Harrop T.W.R."/>
            <person name="Guhlin J."/>
            <person name="McLaughlin G.M."/>
            <person name="Permina E."/>
            <person name="Stockwell P."/>
            <person name="Gilligan J."/>
            <person name="Le Lec M.F."/>
            <person name="Gruber M.A.M."/>
            <person name="Quinn O."/>
            <person name="Lovegrove M."/>
            <person name="Duncan E.J."/>
            <person name="Remnant E.J."/>
            <person name="Van Eeckhoven J."/>
            <person name="Graham B."/>
            <person name="Knapp R.A."/>
            <person name="Langford K.W."/>
            <person name="Kronenberg Z."/>
            <person name="Press M.O."/>
            <person name="Eacker S.M."/>
            <person name="Wilson-Rankin E.E."/>
            <person name="Purcell J."/>
            <person name="Lester P.J."/>
            <person name="Dearden P.K."/>
        </authorList>
    </citation>
    <scope>NUCLEOTIDE SEQUENCE</scope>
    <source>
        <strain evidence="1">Marl-1</strain>
    </source>
</reference>
<dbReference type="InterPro" id="IPR052329">
    <property type="entry name" value="CIMIP2C"/>
</dbReference>
<dbReference type="PANTHER" id="PTHR34924">
    <property type="entry name" value="UPF0573 PROTEIN C2ORF70"/>
    <property type="match status" value="1"/>
</dbReference>